<evidence type="ECO:0000313" key="2">
    <source>
        <dbReference type="EMBL" id="KFB53846.1"/>
    </source>
</evidence>
<protein>
    <submittedName>
        <fullName evidence="2 3">Uncharacterized protein</fullName>
    </submittedName>
</protein>
<evidence type="ECO:0000256" key="1">
    <source>
        <dbReference type="SAM" id="MobiDB-lite"/>
    </source>
</evidence>
<evidence type="ECO:0000313" key="3">
    <source>
        <dbReference type="EnsemblMetazoa" id="ASIC022285-PA"/>
    </source>
</evidence>
<accession>A0A084WUF2</accession>
<proteinExistence type="predicted"/>
<keyword evidence="4" id="KW-1185">Reference proteome</keyword>
<sequence length="217" mass="23594">MAASRSSPTSASSRFAISTRASPSPSTFDPKRFLLRFSALLQHESSSSCGNFLLLVKFASVPHVAVIVVVVVAQCASPSAGHVRCVVFVAVSTLHPLHRRRHTSPEERKSRQDKPFNGVVRVPKKEVLGGLEVGVLGVGKGNVERFVSLHDSLALSPPSPAPTGLLLQCIDNIAISDVREMRSNYPTTVSSLVQQWKQREGKWQTQGFRGLQWEGVS</sequence>
<feature type="region of interest" description="Disordered" evidence="1">
    <location>
        <begin position="1"/>
        <end position="27"/>
    </location>
</feature>
<dbReference type="Proteomes" id="UP000030765">
    <property type="component" value="Unassembled WGS sequence"/>
</dbReference>
<reference evidence="3" key="2">
    <citation type="submission" date="2020-05" db="UniProtKB">
        <authorList>
            <consortium name="EnsemblMetazoa"/>
        </authorList>
    </citation>
    <scope>IDENTIFICATION</scope>
</reference>
<dbReference type="EMBL" id="ATLV01027083">
    <property type="status" value="NOT_ANNOTATED_CDS"/>
    <property type="molecule type" value="Genomic_DNA"/>
</dbReference>
<reference evidence="2 4" key="1">
    <citation type="journal article" date="2014" name="BMC Genomics">
        <title>Genome sequence of Anopheles sinensis provides insight into genetics basis of mosquito competence for malaria parasites.</title>
        <authorList>
            <person name="Zhou D."/>
            <person name="Zhang D."/>
            <person name="Ding G."/>
            <person name="Shi L."/>
            <person name="Hou Q."/>
            <person name="Ye Y."/>
            <person name="Xu Y."/>
            <person name="Zhou H."/>
            <person name="Xiong C."/>
            <person name="Li S."/>
            <person name="Yu J."/>
            <person name="Hong S."/>
            <person name="Yu X."/>
            <person name="Zou P."/>
            <person name="Chen C."/>
            <person name="Chang X."/>
            <person name="Wang W."/>
            <person name="Lv Y."/>
            <person name="Sun Y."/>
            <person name="Ma L."/>
            <person name="Shen B."/>
            <person name="Zhu C."/>
        </authorList>
    </citation>
    <scope>NUCLEOTIDE SEQUENCE [LARGE SCALE GENOMIC DNA]</scope>
</reference>
<dbReference type="EMBL" id="KE525423">
    <property type="protein sequence ID" value="KFB53846.1"/>
    <property type="molecule type" value="Genomic_DNA"/>
</dbReference>
<organism evidence="2">
    <name type="scientific">Anopheles sinensis</name>
    <name type="common">Mosquito</name>
    <dbReference type="NCBI Taxonomy" id="74873"/>
    <lineage>
        <taxon>Eukaryota</taxon>
        <taxon>Metazoa</taxon>
        <taxon>Ecdysozoa</taxon>
        <taxon>Arthropoda</taxon>
        <taxon>Hexapoda</taxon>
        <taxon>Insecta</taxon>
        <taxon>Pterygota</taxon>
        <taxon>Neoptera</taxon>
        <taxon>Endopterygota</taxon>
        <taxon>Diptera</taxon>
        <taxon>Nematocera</taxon>
        <taxon>Culicoidea</taxon>
        <taxon>Culicidae</taxon>
        <taxon>Anophelinae</taxon>
        <taxon>Anopheles</taxon>
    </lineage>
</organism>
<feature type="compositionally biased region" description="Low complexity" evidence="1">
    <location>
        <begin position="1"/>
        <end position="18"/>
    </location>
</feature>
<gene>
    <name evidence="2" type="ORF">ZHAS_00022285</name>
</gene>
<evidence type="ECO:0000313" key="4">
    <source>
        <dbReference type="Proteomes" id="UP000030765"/>
    </source>
</evidence>
<name>A0A084WUF2_ANOSI</name>
<dbReference type="AlphaFoldDB" id="A0A084WUF2"/>
<dbReference type="EnsemblMetazoa" id="ASIC022285-RA">
    <property type="protein sequence ID" value="ASIC022285-PA"/>
    <property type="gene ID" value="ASIC022285"/>
</dbReference>
<dbReference type="VEuPathDB" id="VectorBase:ASIC022285"/>